<evidence type="ECO:0008006" key="7">
    <source>
        <dbReference type="Google" id="ProtNLM"/>
    </source>
</evidence>
<sequence>MTWDHERKITRKLLLPADYQMGRSSGFNLGGTYSSHRQQQQQHVPSVQNNGPPGLRPVNPPNSVSGMGSYDQLIQKYQQLQSQSQFRLQQMSAVGQSYRDQNVKVMQTVPDRFGLLGVSSVIKLSNPELNSFALGTDLTTLGLNLSLANDIHKKFASPWSDDRESSNTQCQSAIMLEHHLHYMGVFFNMLITSRLLSFFLGSNLCCGRCSKATLQFPARIIVLYLLQVTFYPEIIKDWHGEDICCDLFLAAVEDAVTKEAKHKHFEYFTSTSTAAN</sequence>
<evidence type="ECO:0000256" key="4">
    <source>
        <dbReference type="SAM" id="MobiDB-lite"/>
    </source>
</evidence>
<comment type="similarity">
    <text evidence="1">Belongs to the CNOT2/3/5 family.</text>
</comment>
<feature type="region of interest" description="Disordered" evidence="4">
    <location>
        <begin position="26"/>
        <end position="68"/>
    </location>
</feature>
<dbReference type="Gene3D" id="2.30.30.1020">
    <property type="entry name" value="CCR4-NOT complex subunit 2/3/5, C-terminal domain"/>
    <property type="match status" value="1"/>
</dbReference>
<dbReference type="InterPro" id="IPR040168">
    <property type="entry name" value="Not2/3/5"/>
</dbReference>
<evidence type="ECO:0000313" key="5">
    <source>
        <dbReference type="EMBL" id="KAJ4972286.1"/>
    </source>
</evidence>
<feature type="compositionally biased region" description="Polar residues" evidence="4">
    <location>
        <begin position="26"/>
        <end position="51"/>
    </location>
</feature>
<protein>
    <recommendedName>
        <fullName evidence="7">CCR4-NOT transcription complex subunit 2</fullName>
    </recommendedName>
</protein>
<dbReference type="PANTHER" id="PTHR23326">
    <property type="entry name" value="CCR4 NOT-RELATED"/>
    <property type="match status" value="1"/>
</dbReference>
<dbReference type="AlphaFoldDB" id="A0A9Q0KL87"/>
<proteinExistence type="inferred from homology"/>
<organism evidence="5 6">
    <name type="scientific">Protea cynaroides</name>
    <dbReference type="NCBI Taxonomy" id="273540"/>
    <lineage>
        <taxon>Eukaryota</taxon>
        <taxon>Viridiplantae</taxon>
        <taxon>Streptophyta</taxon>
        <taxon>Embryophyta</taxon>
        <taxon>Tracheophyta</taxon>
        <taxon>Spermatophyta</taxon>
        <taxon>Magnoliopsida</taxon>
        <taxon>Proteales</taxon>
        <taxon>Proteaceae</taxon>
        <taxon>Protea</taxon>
    </lineage>
</organism>
<keyword evidence="2" id="KW-0805">Transcription regulation</keyword>
<reference evidence="5" key="1">
    <citation type="journal article" date="2023" name="Plant J.">
        <title>The genome of the king protea, Protea cynaroides.</title>
        <authorList>
            <person name="Chang J."/>
            <person name="Duong T.A."/>
            <person name="Schoeman C."/>
            <person name="Ma X."/>
            <person name="Roodt D."/>
            <person name="Barker N."/>
            <person name="Li Z."/>
            <person name="Van de Peer Y."/>
            <person name="Mizrachi E."/>
        </authorList>
    </citation>
    <scope>NUCLEOTIDE SEQUENCE</scope>
    <source>
        <tissue evidence="5">Young leaves</tissue>
    </source>
</reference>
<evidence type="ECO:0000256" key="1">
    <source>
        <dbReference type="ARBA" id="ARBA00007682"/>
    </source>
</evidence>
<evidence type="ECO:0000313" key="6">
    <source>
        <dbReference type="Proteomes" id="UP001141806"/>
    </source>
</evidence>
<evidence type="ECO:0000256" key="3">
    <source>
        <dbReference type="ARBA" id="ARBA00023163"/>
    </source>
</evidence>
<dbReference type="Proteomes" id="UP001141806">
    <property type="component" value="Unassembled WGS sequence"/>
</dbReference>
<comment type="caution">
    <text evidence="5">The sequence shown here is derived from an EMBL/GenBank/DDBJ whole genome shotgun (WGS) entry which is preliminary data.</text>
</comment>
<evidence type="ECO:0000256" key="2">
    <source>
        <dbReference type="ARBA" id="ARBA00023015"/>
    </source>
</evidence>
<keyword evidence="6" id="KW-1185">Reference proteome</keyword>
<dbReference type="InterPro" id="IPR038635">
    <property type="entry name" value="CCR4-NOT_su2/3/5_C_sf"/>
</dbReference>
<keyword evidence="3" id="KW-0804">Transcription</keyword>
<accession>A0A9Q0KL87</accession>
<name>A0A9Q0KL87_9MAGN</name>
<dbReference type="OrthoDB" id="25391at2759"/>
<gene>
    <name evidence="5" type="ORF">NE237_005385</name>
</gene>
<dbReference type="GO" id="GO:0030015">
    <property type="term" value="C:CCR4-NOT core complex"/>
    <property type="evidence" value="ECO:0007669"/>
    <property type="project" value="InterPro"/>
</dbReference>
<dbReference type="EMBL" id="JAMYWD010000005">
    <property type="protein sequence ID" value="KAJ4972286.1"/>
    <property type="molecule type" value="Genomic_DNA"/>
</dbReference>